<gene>
    <name evidence="2" type="ORF">IF188_01085</name>
</gene>
<evidence type="ECO:0000313" key="2">
    <source>
        <dbReference type="EMBL" id="MBD3940293.1"/>
    </source>
</evidence>
<name>A0ABR8NHW5_9MICO</name>
<proteinExistence type="predicted"/>
<evidence type="ECO:0000256" key="1">
    <source>
        <dbReference type="SAM" id="MobiDB-lite"/>
    </source>
</evidence>
<keyword evidence="3" id="KW-1185">Reference proteome</keyword>
<protein>
    <recommendedName>
        <fullName evidence="4">Multidrug transporter</fullName>
    </recommendedName>
</protein>
<evidence type="ECO:0008006" key="4">
    <source>
        <dbReference type="Google" id="ProtNLM"/>
    </source>
</evidence>
<dbReference type="Proteomes" id="UP000598426">
    <property type="component" value="Unassembled WGS sequence"/>
</dbReference>
<organism evidence="2 3">
    <name type="scientific">Microbacterium helvum</name>
    <dbReference type="NCBI Taxonomy" id="2773713"/>
    <lineage>
        <taxon>Bacteria</taxon>
        <taxon>Bacillati</taxon>
        <taxon>Actinomycetota</taxon>
        <taxon>Actinomycetes</taxon>
        <taxon>Micrococcales</taxon>
        <taxon>Microbacteriaceae</taxon>
        <taxon>Microbacterium</taxon>
    </lineage>
</organism>
<evidence type="ECO:0000313" key="3">
    <source>
        <dbReference type="Proteomes" id="UP000598426"/>
    </source>
</evidence>
<dbReference type="RefSeq" id="WP_191169933.1">
    <property type="nucleotide sequence ID" value="NZ_JACXZS010000001.1"/>
</dbReference>
<accession>A0ABR8NHW5</accession>
<sequence length="76" mass="7988">MSDVDDQGSLPTYVEHASGRSPRAKDAPPDPAPDEQELAGGEEQDDARARGVEPATRTPFEPSTGATSEPPESDNP</sequence>
<feature type="region of interest" description="Disordered" evidence="1">
    <location>
        <begin position="1"/>
        <end position="76"/>
    </location>
</feature>
<reference evidence="2 3" key="1">
    <citation type="submission" date="2020-09" db="EMBL/GenBank/DDBJ databases">
        <title>Isolation and identification of active actinomycetes.</title>
        <authorList>
            <person name="Li X."/>
        </authorList>
    </citation>
    <scope>NUCLEOTIDE SEQUENCE [LARGE SCALE GENOMIC DNA]</scope>
    <source>
        <strain evidence="2 3">NEAU-LLC</strain>
    </source>
</reference>
<comment type="caution">
    <text evidence="2">The sequence shown here is derived from an EMBL/GenBank/DDBJ whole genome shotgun (WGS) entry which is preliminary data.</text>
</comment>
<dbReference type="EMBL" id="JACXZS010000001">
    <property type="protein sequence ID" value="MBD3940293.1"/>
    <property type="molecule type" value="Genomic_DNA"/>
</dbReference>
<feature type="compositionally biased region" description="Acidic residues" evidence="1">
    <location>
        <begin position="32"/>
        <end position="45"/>
    </location>
</feature>